<sequence>MEIRPYREGDEDGIRELFRLVFGKEMSRELWHWKYKAHRLGTMVYVVEHEGRIIAHYGAIPRRCFYLGREVISAVISDSMVHPNYRAIFRKENIFYRLAKEYILHHAPIEGERKIYFGYGFPMERARRLAIKLGLYEDVEKVKEVVIKQGSRKFYERLEQVKDPSLASFLWNKMKRNDLILNVRDRAVLEWRSSMPDAKFSFFMYGSLFTPKALLLLRTDTDPPKLYDYVGKLKYMGRALSALSKQVGAFFVKMPPWAVKLLKHVSFEELPSETYLVANRLTGPRAEEIKGKFFYMLGDEDT</sequence>
<dbReference type="eggNOG" id="COG2227">
    <property type="taxonomic scope" value="Bacteria"/>
</dbReference>
<dbReference type="GO" id="GO:0016747">
    <property type="term" value="F:acyltransferase activity, transferring groups other than amino-acyl groups"/>
    <property type="evidence" value="ECO:0007669"/>
    <property type="project" value="InterPro"/>
</dbReference>
<dbReference type="STRING" id="608538.HTH_1170"/>
<dbReference type="Gene3D" id="3.40.630.30">
    <property type="match status" value="1"/>
</dbReference>
<evidence type="ECO:0000259" key="1">
    <source>
        <dbReference type="PROSITE" id="PS51186"/>
    </source>
</evidence>
<feature type="domain" description="N-acetyltransferase" evidence="1">
    <location>
        <begin position="1"/>
        <end position="161"/>
    </location>
</feature>
<dbReference type="Proteomes" id="UP000002574">
    <property type="component" value="Chromosome"/>
</dbReference>
<dbReference type="AlphaFoldDB" id="D3DIH2"/>
<dbReference type="RefSeq" id="WP_012963804.1">
    <property type="nucleotide sequence ID" value="NC_013799.1"/>
</dbReference>
<proteinExistence type="predicted"/>
<dbReference type="InterPro" id="IPR016181">
    <property type="entry name" value="Acyl_CoA_acyltransferase"/>
</dbReference>
<dbReference type="KEGG" id="hth:HTH_1170"/>
<evidence type="ECO:0000313" key="3">
    <source>
        <dbReference type="Proteomes" id="UP000002574"/>
    </source>
</evidence>
<accession>D3DIH2</accession>
<dbReference type="PROSITE" id="PS51186">
    <property type="entry name" value="GNAT"/>
    <property type="match status" value="1"/>
</dbReference>
<dbReference type="InterPro" id="IPR000182">
    <property type="entry name" value="GNAT_dom"/>
</dbReference>
<evidence type="ECO:0000313" key="2">
    <source>
        <dbReference type="EMBL" id="BAI69624.1"/>
    </source>
</evidence>
<dbReference type="EMBL" id="AP011112">
    <property type="protein sequence ID" value="BAI69624.1"/>
    <property type="molecule type" value="Genomic_DNA"/>
</dbReference>
<keyword evidence="3" id="KW-1185">Reference proteome</keyword>
<gene>
    <name evidence="2" type="ordered locus">HTH_1170</name>
</gene>
<organism evidence="2 3">
    <name type="scientific">Hydrogenobacter thermophilus (strain DSM 6534 / IAM 12695 / TK-6)</name>
    <dbReference type="NCBI Taxonomy" id="608538"/>
    <lineage>
        <taxon>Bacteria</taxon>
        <taxon>Pseudomonadati</taxon>
        <taxon>Aquificota</taxon>
        <taxon>Aquificia</taxon>
        <taxon>Aquificales</taxon>
        <taxon>Aquificaceae</taxon>
        <taxon>Hydrogenobacter</taxon>
    </lineage>
</organism>
<dbReference type="KEGG" id="hte:Hydth_1162"/>
<protein>
    <recommendedName>
        <fullName evidence="1">N-acetyltransferase domain-containing protein</fullName>
    </recommendedName>
</protein>
<dbReference type="OrthoDB" id="5570877at2"/>
<dbReference type="SUPFAM" id="SSF55729">
    <property type="entry name" value="Acyl-CoA N-acyltransferases (Nat)"/>
    <property type="match status" value="1"/>
</dbReference>
<reference evidence="2 3" key="1">
    <citation type="journal article" date="2010" name="J. Bacteriol.">
        <title>Complete genome sequence of the thermophilic, obligately chemolithoautotrophic hydrogen-oxidizing bacterium Hydrogenobacter thermophilus TK-6.</title>
        <authorList>
            <person name="Arai H."/>
            <person name="Kanbe H."/>
            <person name="Ishii M."/>
            <person name="Igarashi Y."/>
        </authorList>
    </citation>
    <scope>NUCLEOTIDE SEQUENCE [LARGE SCALE GENOMIC DNA]</scope>
    <source>
        <strain evidence="3">DSM 6534 / IAM 12695 / TK-6 [Tokyo]</strain>
    </source>
</reference>
<name>D3DIH2_HYDTT</name>
<dbReference type="Pfam" id="PF13527">
    <property type="entry name" value="Acetyltransf_9"/>
    <property type="match status" value="1"/>
</dbReference>